<sequence>VSPSSAHPADHIHIPIPESHRTVPDWSVYLQSTPILPSQRRSHQSPPILPSRRRFPCRQ</sequence>
<protein>
    <submittedName>
        <fullName evidence="2">Uncharacterized protein</fullName>
    </submittedName>
</protein>
<accession>A0AA38GSH5</accession>
<feature type="non-terminal residue" evidence="2">
    <location>
        <position position="1"/>
    </location>
</feature>
<keyword evidence="3" id="KW-1185">Reference proteome</keyword>
<proteinExistence type="predicted"/>
<comment type="caution">
    <text evidence="2">The sequence shown here is derived from an EMBL/GenBank/DDBJ whole genome shotgun (WGS) entry which is preliminary data.</text>
</comment>
<dbReference type="Proteomes" id="UP000824469">
    <property type="component" value="Unassembled WGS sequence"/>
</dbReference>
<dbReference type="AlphaFoldDB" id="A0AA38GSH5"/>
<name>A0AA38GSH5_TAXCH</name>
<dbReference type="EMBL" id="JAHRHJ020000002">
    <property type="protein sequence ID" value="KAH9325890.1"/>
    <property type="molecule type" value="Genomic_DNA"/>
</dbReference>
<gene>
    <name evidence="2" type="ORF">KI387_006068</name>
</gene>
<organism evidence="2 3">
    <name type="scientific">Taxus chinensis</name>
    <name type="common">Chinese yew</name>
    <name type="synonym">Taxus wallichiana var. chinensis</name>
    <dbReference type="NCBI Taxonomy" id="29808"/>
    <lineage>
        <taxon>Eukaryota</taxon>
        <taxon>Viridiplantae</taxon>
        <taxon>Streptophyta</taxon>
        <taxon>Embryophyta</taxon>
        <taxon>Tracheophyta</taxon>
        <taxon>Spermatophyta</taxon>
        <taxon>Pinopsida</taxon>
        <taxon>Pinidae</taxon>
        <taxon>Conifers II</taxon>
        <taxon>Cupressales</taxon>
        <taxon>Taxaceae</taxon>
        <taxon>Taxus</taxon>
    </lineage>
</organism>
<evidence type="ECO:0000256" key="1">
    <source>
        <dbReference type="SAM" id="MobiDB-lite"/>
    </source>
</evidence>
<feature type="non-terminal residue" evidence="2">
    <location>
        <position position="59"/>
    </location>
</feature>
<evidence type="ECO:0000313" key="3">
    <source>
        <dbReference type="Proteomes" id="UP000824469"/>
    </source>
</evidence>
<evidence type="ECO:0000313" key="2">
    <source>
        <dbReference type="EMBL" id="KAH9325890.1"/>
    </source>
</evidence>
<reference evidence="2 3" key="1">
    <citation type="journal article" date="2021" name="Nat. Plants">
        <title>The Taxus genome provides insights into paclitaxel biosynthesis.</title>
        <authorList>
            <person name="Xiong X."/>
            <person name="Gou J."/>
            <person name="Liao Q."/>
            <person name="Li Y."/>
            <person name="Zhou Q."/>
            <person name="Bi G."/>
            <person name="Li C."/>
            <person name="Du R."/>
            <person name="Wang X."/>
            <person name="Sun T."/>
            <person name="Guo L."/>
            <person name="Liang H."/>
            <person name="Lu P."/>
            <person name="Wu Y."/>
            <person name="Zhang Z."/>
            <person name="Ro D.K."/>
            <person name="Shang Y."/>
            <person name="Huang S."/>
            <person name="Yan J."/>
        </authorList>
    </citation>
    <scope>NUCLEOTIDE SEQUENCE [LARGE SCALE GENOMIC DNA]</scope>
    <source>
        <strain evidence="2">Ta-2019</strain>
    </source>
</reference>
<feature type="region of interest" description="Disordered" evidence="1">
    <location>
        <begin position="34"/>
        <end position="59"/>
    </location>
</feature>